<keyword evidence="6 7" id="KW-0408">Iron</keyword>
<feature type="domain" description="Cytochrome c" evidence="8">
    <location>
        <begin position="43"/>
        <end position="164"/>
    </location>
</feature>
<sequence length="376" mass="40667">MLPGYQRAYLVTGMLILMVSCSIENSSSPATAYSPVPVPDLTPEQLLGQEIFSDDTLSEPAGQSCASCHDEGVGFASPPAIMTGGVSEGVVPGRFGLRNAPTAAYALFSPLPFFDPEPGTLVGGQFLDHRAADLEEQARGPFLNPDEMANPDRATVVNKLRNRPYADRFRALYGADVFADVDRAYVAMSRAIAAYERSPEFSPFSSKFDAYIRGRANLSPAELRGLAVFRDPLKGNCEACHLSTGDAPLFTDFTNDNIGVPRNLTIPAYAGNPTLVDRGLGAVLNDAQYDGRFKVQTLRNVALTAPYMHNGVFTTLEDVVRFYNTACAPGNPDGWDAPEVPDTRNCNELGNLKLSDQEIADLVAFLHTLTDGYLPR</sequence>
<keyword evidence="4" id="KW-0732">Signal</keyword>
<dbReference type="SUPFAM" id="SSF46626">
    <property type="entry name" value="Cytochrome c"/>
    <property type="match status" value="2"/>
</dbReference>
<keyword evidence="10" id="KW-1185">Reference proteome</keyword>
<dbReference type="HOGENOM" id="CLU_034652_0_0_12"/>
<dbReference type="Pfam" id="PF03150">
    <property type="entry name" value="CCP_MauG"/>
    <property type="match status" value="1"/>
</dbReference>
<feature type="domain" description="Cytochrome c" evidence="8">
    <location>
        <begin position="220"/>
        <end position="370"/>
    </location>
</feature>
<evidence type="ECO:0000256" key="4">
    <source>
        <dbReference type="ARBA" id="ARBA00022729"/>
    </source>
</evidence>
<evidence type="ECO:0000256" key="2">
    <source>
        <dbReference type="ARBA" id="ARBA00022617"/>
    </source>
</evidence>
<protein>
    <submittedName>
        <fullName evidence="9">Di-heme cytochrome c peroxidase</fullName>
    </submittedName>
</protein>
<evidence type="ECO:0000313" key="10">
    <source>
        <dbReference type="Proteomes" id="UP000005737"/>
    </source>
</evidence>
<evidence type="ECO:0000256" key="1">
    <source>
        <dbReference type="ARBA" id="ARBA00004196"/>
    </source>
</evidence>
<dbReference type="PANTHER" id="PTHR30600:SF10">
    <property type="entry name" value="BLL6722 PROTEIN"/>
    <property type="match status" value="1"/>
</dbReference>
<reference evidence="9 10" key="1">
    <citation type="submission" date="2011-10" db="EMBL/GenBank/DDBJ databases">
        <title>The Improved High-Quality Draft genome of Leptonema illini DSM 21528.</title>
        <authorList>
            <consortium name="US DOE Joint Genome Institute (JGI-PGF)"/>
            <person name="Lucas S."/>
            <person name="Copeland A."/>
            <person name="Lapidus A."/>
            <person name="Glavina del Rio T."/>
            <person name="Dalin E."/>
            <person name="Tice H."/>
            <person name="Bruce D."/>
            <person name="Goodwin L."/>
            <person name="Pitluck S."/>
            <person name="Peters L."/>
            <person name="Mikhailova N."/>
            <person name="Held B."/>
            <person name="Kyrpides N."/>
            <person name="Mavromatis K."/>
            <person name="Ivanova N."/>
            <person name="Markowitz V."/>
            <person name="Cheng J.-F."/>
            <person name="Hugenholtz P."/>
            <person name="Woyke T."/>
            <person name="Wu D."/>
            <person name="Gronow S."/>
            <person name="Wellnitz S."/>
            <person name="Brambilla E.-M."/>
            <person name="Klenk H.-P."/>
            <person name="Eisen J.A."/>
        </authorList>
    </citation>
    <scope>NUCLEOTIDE SEQUENCE [LARGE SCALE GENOMIC DNA]</scope>
    <source>
        <strain evidence="9 10">DSM 21528</strain>
    </source>
</reference>
<dbReference type="Gene3D" id="1.10.760.10">
    <property type="entry name" value="Cytochrome c-like domain"/>
    <property type="match status" value="2"/>
</dbReference>
<proteinExistence type="predicted"/>
<name>H2CD24_9LEPT</name>
<dbReference type="PROSITE" id="PS51257">
    <property type="entry name" value="PROKAR_LIPOPROTEIN"/>
    <property type="match status" value="1"/>
</dbReference>
<organism evidence="9 10">
    <name type="scientific">Leptonema illini DSM 21528</name>
    <dbReference type="NCBI Taxonomy" id="929563"/>
    <lineage>
        <taxon>Bacteria</taxon>
        <taxon>Pseudomonadati</taxon>
        <taxon>Spirochaetota</taxon>
        <taxon>Spirochaetia</taxon>
        <taxon>Leptospirales</taxon>
        <taxon>Leptospiraceae</taxon>
        <taxon>Leptonema</taxon>
    </lineage>
</organism>
<keyword evidence="3 7" id="KW-0479">Metal-binding</keyword>
<dbReference type="STRING" id="183.GCA_002009735_01860"/>
<keyword evidence="9" id="KW-0575">Peroxidase</keyword>
<dbReference type="Proteomes" id="UP000005737">
    <property type="component" value="Unassembled WGS sequence"/>
</dbReference>
<dbReference type="GO" id="GO:0046872">
    <property type="term" value="F:metal ion binding"/>
    <property type="evidence" value="ECO:0007669"/>
    <property type="project" value="UniProtKB-KW"/>
</dbReference>
<dbReference type="GO" id="GO:0009055">
    <property type="term" value="F:electron transfer activity"/>
    <property type="evidence" value="ECO:0007669"/>
    <property type="project" value="InterPro"/>
</dbReference>
<dbReference type="PANTHER" id="PTHR30600">
    <property type="entry name" value="CYTOCHROME C PEROXIDASE-RELATED"/>
    <property type="match status" value="1"/>
</dbReference>
<dbReference type="InterPro" id="IPR009056">
    <property type="entry name" value="Cyt_c-like_dom"/>
</dbReference>
<gene>
    <name evidence="9" type="ORF">Lepil_2829</name>
</gene>
<evidence type="ECO:0000256" key="3">
    <source>
        <dbReference type="ARBA" id="ARBA00022723"/>
    </source>
</evidence>
<accession>H2CD24</accession>
<dbReference type="GO" id="GO:0004130">
    <property type="term" value="F:cytochrome-c peroxidase activity"/>
    <property type="evidence" value="ECO:0007669"/>
    <property type="project" value="TreeGrafter"/>
</dbReference>
<dbReference type="InterPro" id="IPR036909">
    <property type="entry name" value="Cyt_c-like_dom_sf"/>
</dbReference>
<evidence type="ECO:0000256" key="7">
    <source>
        <dbReference type="PROSITE-ProRule" id="PRU00433"/>
    </source>
</evidence>
<evidence type="ECO:0000256" key="5">
    <source>
        <dbReference type="ARBA" id="ARBA00023002"/>
    </source>
</evidence>
<dbReference type="EMBL" id="JH597773">
    <property type="protein sequence ID" value="EHQ07500.1"/>
    <property type="molecule type" value="Genomic_DNA"/>
</dbReference>
<evidence type="ECO:0000259" key="8">
    <source>
        <dbReference type="PROSITE" id="PS51007"/>
    </source>
</evidence>
<keyword evidence="5" id="KW-0560">Oxidoreductase</keyword>
<dbReference type="GO" id="GO:0030313">
    <property type="term" value="C:cell envelope"/>
    <property type="evidence" value="ECO:0007669"/>
    <property type="project" value="UniProtKB-SubCell"/>
</dbReference>
<dbReference type="RefSeq" id="WP_002773430.1">
    <property type="nucleotide sequence ID" value="NZ_JH597773.1"/>
</dbReference>
<comment type="subcellular location">
    <subcellularLocation>
        <location evidence="1">Cell envelope</location>
    </subcellularLocation>
</comment>
<dbReference type="InterPro" id="IPR004852">
    <property type="entry name" value="Di-haem_cyt_c_peroxidsae"/>
</dbReference>
<keyword evidence="2 7" id="KW-0349">Heme</keyword>
<evidence type="ECO:0000313" key="9">
    <source>
        <dbReference type="EMBL" id="EHQ07500.1"/>
    </source>
</evidence>
<dbReference type="PROSITE" id="PS51007">
    <property type="entry name" value="CYTC"/>
    <property type="match status" value="2"/>
</dbReference>
<dbReference type="InterPro" id="IPR051395">
    <property type="entry name" value="Cytochrome_c_Peroxidase/MauG"/>
</dbReference>
<evidence type="ECO:0000256" key="6">
    <source>
        <dbReference type="ARBA" id="ARBA00023004"/>
    </source>
</evidence>
<dbReference type="GO" id="GO:0020037">
    <property type="term" value="F:heme binding"/>
    <property type="evidence" value="ECO:0007669"/>
    <property type="project" value="InterPro"/>
</dbReference>
<dbReference type="AlphaFoldDB" id="H2CD24"/>